<name>A0ABY7VA67_9GAMM</name>
<dbReference type="SUPFAM" id="SSF53474">
    <property type="entry name" value="alpha/beta-Hydrolases"/>
    <property type="match status" value="1"/>
</dbReference>
<dbReference type="PANTHER" id="PTHR42886">
    <property type="entry name" value="RE40534P-RELATED"/>
    <property type="match status" value="1"/>
</dbReference>
<dbReference type="Proteomes" id="UP001215231">
    <property type="component" value="Chromosome"/>
</dbReference>
<dbReference type="RefSeq" id="WP_274050205.1">
    <property type="nucleotide sequence ID" value="NZ_CP059693.1"/>
</dbReference>
<dbReference type="Gene3D" id="3.40.50.1820">
    <property type="entry name" value="alpha/beta hydrolase"/>
    <property type="match status" value="1"/>
</dbReference>
<sequence>MLLKKLFTLFLCGYILSGCTSLGSYVIANPNIYLSEAKLLDVSPESKGFKQKTFCLSSEDICIPYLTAEPYNPDDFKGKKGVYYNLHAGGNGIVNEISHHMAPDSFNRFKGTAVLLHGYGASKEAMMITAFYFRALGMTTVLPDLYGHGDSGETFKFAAREHVPLAKLLSSLRLKSELQQPVILVGHSMGGLPSVNLLREYSEASAAILLAPMLRFDQAAKRYFSYKFPDMSKLISEQRLGDIVNKAMADAGVTLADTDIIEKAKQVDKPMLIIHSDVDSVSPASYFSQLTSEHIQLAEFRGRSHPSLIAFSKKNAEVVEKWLSGLQNNKVSQP</sequence>
<feature type="domain" description="Serine aminopeptidase S33" evidence="1">
    <location>
        <begin position="110"/>
        <end position="222"/>
    </location>
</feature>
<dbReference type="GO" id="GO:0016787">
    <property type="term" value="F:hydrolase activity"/>
    <property type="evidence" value="ECO:0007669"/>
    <property type="project" value="UniProtKB-KW"/>
</dbReference>
<gene>
    <name evidence="2" type="ORF">H3N35_18125</name>
</gene>
<organism evidence="2 3">
    <name type="scientific">Thalassomonas haliotis</name>
    <dbReference type="NCBI Taxonomy" id="485448"/>
    <lineage>
        <taxon>Bacteria</taxon>
        <taxon>Pseudomonadati</taxon>
        <taxon>Pseudomonadota</taxon>
        <taxon>Gammaproteobacteria</taxon>
        <taxon>Alteromonadales</taxon>
        <taxon>Colwelliaceae</taxon>
        <taxon>Thalassomonas</taxon>
    </lineage>
</organism>
<proteinExistence type="predicted"/>
<dbReference type="Pfam" id="PF12146">
    <property type="entry name" value="Hydrolase_4"/>
    <property type="match status" value="1"/>
</dbReference>
<dbReference type="InterPro" id="IPR022742">
    <property type="entry name" value="Hydrolase_4"/>
</dbReference>
<dbReference type="PROSITE" id="PS51257">
    <property type="entry name" value="PROKAR_LIPOPROTEIN"/>
    <property type="match status" value="1"/>
</dbReference>
<evidence type="ECO:0000259" key="1">
    <source>
        <dbReference type="Pfam" id="PF12146"/>
    </source>
</evidence>
<dbReference type="EMBL" id="CP059693">
    <property type="protein sequence ID" value="WDE10185.1"/>
    <property type="molecule type" value="Genomic_DNA"/>
</dbReference>
<evidence type="ECO:0000313" key="3">
    <source>
        <dbReference type="Proteomes" id="UP001215231"/>
    </source>
</evidence>
<keyword evidence="3" id="KW-1185">Reference proteome</keyword>
<evidence type="ECO:0000313" key="2">
    <source>
        <dbReference type="EMBL" id="WDE10185.1"/>
    </source>
</evidence>
<reference evidence="2 3" key="1">
    <citation type="journal article" date="2022" name="Mar. Drugs">
        <title>Bioassay-Guided Fractionation Leads to the Detection of Cholic Acid Generated by the Rare Thalassomonas sp.</title>
        <authorList>
            <person name="Pheiffer F."/>
            <person name="Schneider Y.K."/>
            <person name="Hansen E.H."/>
            <person name="Andersen J.H."/>
            <person name="Isaksson J."/>
            <person name="Busche T."/>
            <person name="R C."/>
            <person name="Kalinowski J."/>
            <person name="Zyl L.V."/>
            <person name="Trindade M."/>
        </authorList>
    </citation>
    <scope>NUCLEOTIDE SEQUENCE [LARGE SCALE GENOMIC DNA]</scope>
    <source>
        <strain evidence="2 3">A5K-61T</strain>
    </source>
</reference>
<dbReference type="InterPro" id="IPR029058">
    <property type="entry name" value="AB_hydrolase_fold"/>
</dbReference>
<accession>A0ABY7VA67</accession>
<protein>
    <submittedName>
        <fullName evidence="2">Alpha/beta fold hydrolase</fullName>
    </submittedName>
</protein>
<dbReference type="PANTHER" id="PTHR42886:SF29">
    <property type="entry name" value="PUMMELIG, ISOFORM A"/>
    <property type="match status" value="1"/>
</dbReference>
<keyword evidence="2" id="KW-0378">Hydrolase</keyword>